<proteinExistence type="inferred from homology"/>
<keyword evidence="4" id="KW-0479">Metal-binding</keyword>
<comment type="subunit">
    <text evidence="12">Heterohexamer.</text>
</comment>
<dbReference type="GO" id="GO:0046872">
    <property type="term" value="F:metal ion binding"/>
    <property type="evidence" value="ECO:0007669"/>
    <property type="project" value="UniProtKB-KW"/>
</dbReference>
<dbReference type="KEGG" id="spao:SPAR_B01940"/>
<dbReference type="GO" id="GO:0045039">
    <property type="term" value="P:protein insertion into mitochondrial inner membrane"/>
    <property type="evidence" value="ECO:0007669"/>
    <property type="project" value="UniProtKB-ARBA"/>
</dbReference>
<evidence type="ECO:0000259" key="13">
    <source>
        <dbReference type="Pfam" id="PF02953"/>
    </source>
</evidence>
<evidence type="ECO:0000256" key="11">
    <source>
        <dbReference type="ARBA" id="ARBA00023157"/>
    </source>
</evidence>
<keyword evidence="11 12" id="KW-1015">Disulfide bond</keyword>
<evidence type="ECO:0000256" key="6">
    <source>
        <dbReference type="ARBA" id="ARBA00022833"/>
    </source>
</evidence>
<keyword evidence="3 12" id="KW-0813">Transport</keyword>
<dbReference type="GO" id="GO:0005743">
    <property type="term" value="C:mitochondrial inner membrane"/>
    <property type="evidence" value="ECO:0007669"/>
    <property type="project" value="UniProtKB-SubCell"/>
</dbReference>
<evidence type="ECO:0000256" key="7">
    <source>
        <dbReference type="ARBA" id="ARBA00022927"/>
    </source>
</evidence>
<dbReference type="VEuPathDB" id="FungiDB:SPAR_B01940"/>
<dbReference type="FunFam" id="1.10.287.810:FF:000011">
    <property type="entry name" value="Mitochondrial regulator of splicing 5"/>
    <property type="match status" value="1"/>
</dbReference>
<evidence type="ECO:0000256" key="12">
    <source>
        <dbReference type="RuleBase" id="RU367043"/>
    </source>
</evidence>
<evidence type="ECO:0000256" key="8">
    <source>
        <dbReference type="ARBA" id="ARBA00023010"/>
    </source>
</evidence>
<keyword evidence="8 12" id="KW-0811">Translocation</keyword>
<keyword evidence="9 12" id="KW-0496">Mitochondrion</keyword>
<dbReference type="InterPro" id="IPR035427">
    <property type="entry name" value="Tim10-like_dom_sf"/>
</dbReference>
<dbReference type="GO" id="GO:0042719">
    <property type="term" value="C:mitochondrial intermembrane space chaperone complex"/>
    <property type="evidence" value="ECO:0007669"/>
    <property type="project" value="UniProtKB-ARBA"/>
</dbReference>
<evidence type="ECO:0000256" key="5">
    <source>
        <dbReference type="ARBA" id="ARBA00022792"/>
    </source>
</evidence>
<evidence type="ECO:0000256" key="4">
    <source>
        <dbReference type="ARBA" id="ARBA00022723"/>
    </source>
</evidence>
<sequence length="109" mass="12323">MSFFLNSLRGNQEVSQEKLDVAGVQFDAMCSTFNNILSTCLEKCIPHEGFGEPDLTKGEQCCIDRCVAKMHYSNRLIGGFVQTRGFGPENQLRHYSRFVAKEKVDDPKN</sequence>
<gene>
    <name evidence="14" type="primary">TIM12</name>
    <name evidence="14" type="ORF">SPAR_B01940</name>
</gene>
<feature type="domain" description="Tim10-like" evidence="13">
    <location>
        <begin position="24"/>
        <end position="78"/>
    </location>
</feature>
<evidence type="ECO:0000256" key="2">
    <source>
        <dbReference type="ARBA" id="ARBA00006720"/>
    </source>
</evidence>
<evidence type="ECO:0000256" key="9">
    <source>
        <dbReference type="ARBA" id="ARBA00023128"/>
    </source>
</evidence>
<keyword evidence="5 12" id="KW-0999">Mitochondrion inner membrane</keyword>
<dbReference type="SUPFAM" id="SSF144122">
    <property type="entry name" value="Tim10-like"/>
    <property type="match status" value="1"/>
</dbReference>
<comment type="function">
    <text evidence="12">Mitochondrial intermembrane chaperone that participates in the import and insertion of some multi-pass transmembrane proteins into the mitochondrial inner membrane. Also required for the transfer of beta-barrel precursors from the TOM complex to the sorting and assembly machinery (SAM complex) of the outer membrane. Acts as a chaperone-like protein that protects the hydrophobic precursors from aggregation and guide them through the mitochondrial intermembrane space.</text>
</comment>
<accession>A0A8B8ULP6</accession>
<dbReference type="Gene3D" id="1.10.287.810">
    <property type="entry name" value="Mitochondrial import inner membrane translocase subunit tim13 like domains"/>
    <property type="match status" value="1"/>
</dbReference>
<reference evidence="14" key="1">
    <citation type="journal article" date="2017" name="Nat. Genet.">
        <title>Contrasting evolutionary genome dynamics between domesticated and wild yeasts.</title>
        <authorList>
            <person name="Yue J.X."/>
            <person name="Li J."/>
            <person name="Aigrain L."/>
            <person name="Hallin J."/>
            <person name="Persson K."/>
            <person name="Oliver K."/>
            <person name="Bergstrom A."/>
            <person name="Coupland P."/>
            <person name="Warringer J."/>
            <person name="Lagomarsino M.C."/>
            <person name="Fischer G."/>
            <person name="Durbin R."/>
            <person name="Liti G."/>
        </authorList>
    </citation>
    <scope>NUCLEOTIDE SEQUENCE</scope>
    <source>
        <strain evidence="14">CBS432</strain>
    </source>
</reference>
<dbReference type="RefSeq" id="XP_033764687.1">
    <property type="nucleotide sequence ID" value="XM_033908796.1"/>
</dbReference>
<reference evidence="14" key="3">
    <citation type="submission" date="2025-07" db="EMBL/GenBank/DDBJ databases">
        <authorList>
            <consortium name="NCBI Genome Project"/>
        </authorList>
    </citation>
    <scope>NUCLEOTIDE SEQUENCE</scope>
    <source>
        <strain evidence="14">CBS432</strain>
    </source>
</reference>
<dbReference type="GO" id="GO:0015031">
    <property type="term" value="P:protein transport"/>
    <property type="evidence" value="ECO:0007669"/>
    <property type="project" value="UniProtKB-KW"/>
</dbReference>
<organism evidence="14">
    <name type="scientific">Saccharomyces paradoxus</name>
    <name type="common">Yeast</name>
    <name type="synonym">Saccharomyces douglasii</name>
    <dbReference type="NCBI Taxonomy" id="27291"/>
    <lineage>
        <taxon>Eukaryota</taxon>
        <taxon>Fungi</taxon>
        <taxon>Dikarya</taxon>
        <taxon>Ascomycota</taxon>
        <taxon>Saccharomycotina</taxon>
        <taxon>Saccharomycetes</taxon>
        <taxon>Saccharomycetales</taxon>
        <taxon>Saccharomycetaceae</taxon>
        <taxon>Saccharomyces</taxon>
    </lineage>
</organism>
<evidence type="ECO:0000256" key="1">
    <source>
        <dbReference type="ARBA" id="ARBA00004569"/>
    </source>
</evidence>
<protein>
    <recommendedName>
        <fullName evidence="12">Mitochondrial import inner membrane translocase subunit</fullName>
    </recommendedName>
</protein>
<name>A0A8B8ULP6_SACPA</name>
<comment type="subcellular location">
    <subcellularLocation>
        <location evidence="12">Mitochondrion inner membrane</location>
        <topology evidence="12">Peripheral membrane protein</topology>
        <orientation evidence="12">Intermembrane side</orientation>
    </subcellularLocation>
    <subcellularLocation>
        <location evidence="1">Mitochondrion intermembrane space</location>
    </subcellularLocation>
</comment>
<reference evidence="14" key="4">
    <citation type="submission" date="2025-08" db="UniProtKB">
        <authorList>
            <consortium name="RefSeq"/>
        </authorList>
    </citation>
    <scope>IDENTIFICATION</scope>
    <source>
        <strain evidence="14">CBS432</strain>
    </source>
</reference>
<dbReference type="PANTHER" id="PTHR11038:SF18">
    <property type="entry name" value="MITOCHONDRIAL IMPORT INNER MEMBRANE TRANSLOCASE SUBUNIT TIM12"/>
    <property type="match status" value="1"/>
</dbReference>
<comment type="domain">
    <text evidence="12">The twin CX3C motif contains 4 conserved Cys residues that form 2 disulfide bonds in the mitochondrial intermembrane space.</text>
</comment>
<reference evidence="14" key="2">
    <citation type="submission" date="2020-01" db="EMBL/GenBank/DDBJ databases">
        <title>Population-level Yeast Reference Genomes.</title>
        <authorList>
            <person name="Yue J.-X."/>
        </authorList>
    </citation>
    <scope>NUCLEOTIDE SEQUENCE</scope>
    <source>
        <strain evidence="14">CBS432</strain>
    </source>
</reference>
<dbReference type="AlphaFoldDB" id="A0A8B8ULP6"/>
<evidence type="ECO:0000256" key="10">
    <source>
        <dbReference type="ARBA" id="ARBA00023136"/>
    </source>
</evidence>
<dbReference type="GeneID" id="54628878"/>
<dbReference type="PANTHER" id="PTHR11038">
    <property type="entry name" value="MITOCHONDRIAL IMPORT INNER MEMBRANE TRANSLOCASE SUBUNIT TIM10"/>
    <property type="match status" value="1"/>
</dbReference>
<keyword evidence="7 12" id="KW-0653">Protein transport</keyword>
<evidence type="ECO:0000313" key="14">
    <source>
        <dbReference type="RefSeq" id="XP_033764687.1"/>
    </source>
</evidence>
<keyword evidence="6" id="KW-0862">Zinc</keyword>
<comment type="similarity">
    <text evidence="2 12">Belongs to the small Tim family.</text>
</comment>
<dbReference type="OrthoDB" id="274922at2759"/>
<evidence type="ECO:0000256" key="3">
    <source>
        <dbReference type="ARBA" id="ARBA00022448"/>
    </source>
</evidence>
<dbReference type="Pfam" id="PF02953">
    <property type="entry name" value="zf-Tim10_DDP"/>
    <property type="match status" value="1"/>
</dbReference>
<keyword evidence="12" id="KW-0143">Chaperone</keyword>
<dbReference type="InterPro" id="IPR004217">
    <property type="entry name" value="Tim10-like"/>
</dbReference>
<keyword evidence="10" id="KW-0472">Membrane</keyword>